<evidence type="ECO:0000313" key="1">
    <source>
        <dbReference type="EMBL" id="GBN02172.1"/>
    </source>
</evidence>
<organism evidence="1 2">
    <name type="scientific">Araneus ventricosus</name>
    <name type="common">Orbweaver spider</name>
    <name type="synonym">Epeira ventricosa</name>
    <dbReference type="NCBI Taxonomy" id="182803"/>
    <lineage>
        <taxon>Eukaryota</taxon>
        <taxon>Metazoa</taxon>
        <taxon>Ecdysozoa</taxon>
        <taxon>Arthropoda</taxon>
        <taxon>Chelicerata</taxon>
        <taxon>Arachnida</taxon>
        <taxon>Araneae</taxon>
        <taxon>Araneomorphae</taxon>
        <taxon>Entelegynae</taxon>
        <taxon>Araneoidea</taxon>
        <taxon>Araneidae</taxon>
        <taxon>Araneus</taxon>
    </lineage>
</organism>
<dbReference type="Proteomes" id="UP000499080">
    <property type="component" value="Unassembled WGS sequence"/>
</dbReference>
<keyword evidence="2" id="KW-1185">Reference proteome</keyword>
<dbReference type="EMBL" id="BGPR01004683">
    <property type="protein sequence ID" value="GBN02172.1"/>
    <property type="molecule type" value="Genomic_DNA"/>
</dbReference>
<sequence>MRVYTTMKPEPPIQCFILQPDRGCLEESCAEAEQYVVEQDKNKCDFLIEKLPDHRIHTERCPVPDAITATEPDEWTRDTAGCEHNPV</sequence>
<dbReference type="AlphaFoldDB" id="A0A4Y2KJG8"/>
<proteinExistence type="predicted"/>
<protein>
    <submittedName>
        <fullName evidence="1">Uncharacterized protein</fullName>
    </submittedName>
</protein>
<reference evidence="1 2" key="1">
    <citation type="journal article" date="2019" name="Sci. Rep.">
        <title>Orb-weaving spider Araneus ventricosus genome elucidates the spidroin gene catalogue.</title>
        <authorList>
            <person name="Kono N."/>
            <person name="Nakamura H."/>
            <person name="Ohtoshi R."/>
            <person name="Moran D.A.P."/>
            <person name="Shinohara A."/>
            <person name="Yoshida Y."/>
            <person name="Fujiwara M."/>
            <person name="Mori M."/>
            <person name="Tomita M."/>
            <person name="Arakawa K."/>
        </authorList>
    </citation>
    <scope>NUCLEOTIDE SEQUENCE [LARGE SCALE GENOMIC DNA]</scope>
</reference>
<comment type="caution">
    <text evidence="1">The sequence shown here is derived from an EMBL/GenBank/DDBJ whole genome shotgun (WGS) entry which is preliminary data.</text>
</comment>
<name>A0A4Y2KJG8_ARAVE</name>
<gene>
    <name evidence="1" type="ORF">AVEN_173483_1</name>
</gene>
<accession>A0A4Y2KJG8</accession>
<evidence type="ECO:0000313" key="2">
    <source>
        <dbReference type="Proteomes" id="UP000499080"/>
    </source>
</evidence>